<organism evidence="4 5">
    <name type="scientific">Phlyctema vagabunda</name>
    <dbReference type="NCBI Taxonomy" id="108571"/>
    <lineage>
        <taxon>Eukaryota</taxon>
        <taxon>Fungi</taxon>
        <taxon>Dikarya</taxon>
        <taxon>Ascomycota</taxon>
        <taxon>Pezizomycotina</taxon>
        <taxon>Leotiomycetes</taxon>
        <taxon>Helotiales</taxon>
        <taxon>Dermateaceae</taxon>
        <taxon>Phlyctema</taxon>
    </lineage>
</organism>
<evidence type="ECO:0000313" key="4">
    <source>
        <dbReference type="EMBL" id="KAL3426671.1"/>
    </source>
</evidence>
<gene>
    <name evidence="4" type="ORF">PVAG01_00180</name>
</gene>
<dbReference type="InterPro" id="IPR027443">
    <property type="entry name" value="IPNS-like_sf"/>
</dbReference>
<sequence>MSTVNTIPTIDISPWISSDSSDEDRDAVVSALRDASRTYGFFQLVGHGIPLADQEGVFKCAERLFSISLEEKMEVSIKNALGSANRGYEAFQGQTLQTGMLPDMKEGFFIGAEVPASDPRAGTFLTGPNLWPKSLPRESFQEPLEAYRMKMVELAEIVLKALARGLPSPATPDIFNEFMIEPSGNLRLLHYPPQTSVDERQLGAGAHTDFGGITFLLQQPGTSGLQVLYPPTEEWIEVPVKVNSFVVNIGDLLQKWTGSYYRSAWHRVINTGDNHRYSAPFFFNGNMKLQIAPIDGAPRVTVEEHIKGKLVESHPQRKAD</sequence>
<name>A0ABR4PTT8_9HELO</name>
<accession>A0ABR4PTT8</accession>
<evidence type="ECO:0000313" key="5">
    <source>
        <dbReference type="Proteomes" id="UP001629113"/>
    </source>
</evidence>
<dbReference type="InterPro" id="IPR005123">
    <property type="entry name" value="Oxoglu/Fe-dep_dioxygenase_dom"/>
</dbReference>
<keyword evidence="2" id="KW-0479">Metal-binding</keyword>
<comment type="caution">
    <text evidence="4">The sequence shown here is derived from an EMBL/GenBank/DDBJ whole genome shotgun (WGS) entry which is preliminary data.</text>
</comment>
<evidence type="ECO:0000259" key="3">
    <source>
        <dbReference type="PROSITE" id="PS51471"/>
    </source>
</evidence>
<dbReference type="InterPro" id="IPR050231">
    <property type="entry name" value="Iron_ascorbate_oxido_reductase"/>
</dbReference>
<dbReference type="Pfam" id="PF14226">
    <property type="entry name" value="DIOX_N"/>
    <property type="match status" value="1"/>
</dbReference>
<proteinExistence type="inferred from homology"/>
<dbReference type="Gene3D" id="2.60.120.330">
    <property type="entry name" value="B-lactam Antibiotic, Isopenicillin N Synthase, Chain"/>
    <property type="match status" value="1"/>
</dbReference>
<dbReference type="Proteomes" id="UP001629113">
    <property type="component" value="Unassembled WGS sequence"/>
</dbReference>
<evidence type="ECO:0000256" key="2">
    <source>
        <dbReference type="RuleBase" id="RU003682"/>
    </source>
</evidence>
<protein>
    <submittedName>
        <fullName evidence="4">Citrinin biosynthesis oxygenase CtnA</fullName>
    </submittedName>
</protein>
<dbReference type="Pfam" id="PF03171">
    <property type="entry name" value="2OG-FeII_Oxy"/>
    <property type="match status" value="1"/>
</dbReference>
<dbReference type="InterPro" id="IPR044861">
    <property type="entry name" value="IPNS-like_FE2OG_OXY"/>
</dbReference>
<keyword evidence="2" id="KW-0560">Oxidoreductase</keyword>
<dbReference type="PROSITE" id="PS51471">
    <property type="entry name" value="FE2OG_OXY"/>
    <property type="match status" value="1"/>
</dbReference>
<dbReference type="PANTHER" id="PTHR47990">
    <property type="entry name" value="2-OXOGLUTARATE (2OG) AND FE(II)-DEPENDENT OXYGENASE SUPERFAMILY PROTEIN-RELATED"/>
    <property type="match status" value="1"/>
</dbReference>
<dbReference type="EMBL" id="JBFCZG010000001">
    <property type="protein sequence ID" value="KAL3426671.1"/>
    <property type="molecule type" value="Genomic_DNA"/>
</dbReference>
<comment type="similarity">
    <text evidence="1 2">Belongs to the iron/ascorbate-dependent oxidoreductase family.</text>
</comment>
<reference evidence="4 5" key="1">
    <citation type="submission" date="2024-06" db="EMBL/GenBank/DDBJ databases">
        <title>Complete genome of Phlyctema vagabunda strain 19-DSS-EL-015.</title>
        <authorList>
            <person name="Fiorenzani C."/>
        </authorList>
    </citation>
    <scope>NUCLEOTIDE SEQUENCE [LARGE SCALE GENOMIC DNA]</scope>
    <source>
        <strain evidence="4 5">19-DSS-EL-015</strain>
    </source>
</reference>
<dbReference type="SUPFAM" id="SSF51197">
    <property type="entry name" value="Clavaminate synthase-like"/>
    <property type="match status" value="1"/>
</dbReference>
<feature type="domain" description="Fe2OG dioxygenase" evidence="3">
    <location>
        <begin position="181"/>
        <end position="285"/>
    </location>
</feature>
<dbReference type="InterPro" id="IPR026992">
    <property type="entry name" value="DIOX_N"/>
</dbReference>
<keyword evidence="5" id="KW-1185">Reference proteome</keyword>
<keyword evidence="2" id="KW-0408">Iron</keyword>
<evidence type="ECO:0000256" key="1">
    <source>
        <dbReference type="ARBA" id="ARBA00008056"/>
    </source>
</evidence>